<feature type="region of interest" description="Disordered" evidence="1">
    <location>
        <begin position="93"/>
        <end position="118"/>
    </location>
</feature>
<protein>
    <submittedName>
        <fullName evidence="3">Transcriptional regulator, XRE family</fullName>
    </submittedName>
</protein>
<dbReference type="OrthoDB" id="8690238at2"/>
<sequence length="118" mass="13423">MNDISDNKWNAMSDDAISRQIGTFVRHHRIEQNKTQDALAKDAGISRSTLSLLERGETVTLATLIQVLRVLDLLYVIDAFIIVKQQSPLQLARAEKKKRQRVSSSKNTSKDTNDEIDW</sequence>
<dbReference type="PROSITE" id="PS50943">
    <property type="entry name" value="HTH_CROC1"/>
    <property type="match status" value="1"/>
</dbReference>
<feature type="compositionally biased region" description="Basic and acidic residues" evidence="1">
    <location>
        <begin position="108"/>
        <end position="118"/>
    </location>
</feature>
<name>A0A1M4W4X0_9BACT</name>
<dbReference type="GO" id="GO:0003677">
    <property type="term" value="F:DNA binding"/>
    <property type="evidence" value="ECO:0007669"/>
    <property type="project" value="InterPro"/>
</dbReference>
<dbReference type="SMART" id="SM00530">
    <property type="entry name" value="HTH_XRE"/>
    <property type="match status" value="1"/>
</dbReference>
<accession>A0A1M4W4X0</accession>
<organism evidence="3 4">
    <name type="scientific">Dysgonomonas macrotermitis</name>
    <dbReference type="NCBI Taxonomy" id="1346286"/>
    <lineage>
        <taxon>Bacteria</taxon>
        <taxon>Pseudomonadati</taxon>
        <taxon>Bacteroidota</taxon>
        <taxon>Bacteroidia</taxon>
        <taxon>Bacteroidales</taxon>
        <taxon>Dysgonomonadaceae</taxon>
        <taxon>Dysgonomonas</taxon>
    </lineage>
</organism>
<evidence type="ECO:0000313" key="4">
    <source>
        <dbReference type="Proteomes" id="UP000184480"/>
    </source>
</evidence>
<keyword evidence="4" id="KW-1185">Reference proteome</keyword>
<dbReference type="SUPFAM" id="SSF47413">
    <property type="entry name" value="lambda repressor-like DNA-binding domains"/>
    <property type="match status" value="1"/>
</dbReference>
<reference evidence="4" key="1">
    <citation type="submission" date="2016-11" db="EMBL/GenBank/DDBJ databases">
        <authorList>
            <person name="Varghese N."/>
            <person name="Submissions S."/>
        </authorList>
    </citation>
    <scope>NUCLEOTIDE SEQUENCE [LARGE SCALE GENOMIC DNA]</scope>
    <source>
        <strain evidence="4">DSM 27370</strain>
    </source>
</reference>
<dbReference type="STRING" id="1346286.SAMN05444362_102128"/>
<dbReference type="InterPro" id="IPR001387">
    <property type="entry name" value="Cro/C1-type_HTH"/>
</dbReference>
<dbReference type="RefSeq" id="WP_062176659.1">
    <property type="nucleotide sequence ID" value="NZ_BBXL01000002.1"/>
</dbReference>
<dbReference type="Proteomes" id="UP000184480">
    <property type="component" value="Unassembled WGS sequence"/>
</dbReference>
<feature type="domain" description="HTH cro/C1-type" evidence="2">
    <location>
        <begin position="25"/>
        <end position="77"/>
    </location>
</feature>
<evidence type="ECO:0000256" key="1">
    <source>
        <dbReference type="SAM" id="MobiDB-lite"/>
    </source>
</evidence>
<dbReference type="EMBL" id="FQUC01000002">
    <property type="protein sequence ID" value="SHE76301.1"/>
    <property type="molecule type" value="Genomic_DNA"/>
</dbReference>
<dbReference type="InterPro" id="IPR010982">
    <property type="entry name" value="Lambda_DNA-bd_dom_sf"/>
</dbReference>
<proteinExistence type="predicted"/>
<gene>
    <name evidence="3" type="ORF">SAMN05444362_102128</name>
</gene>
<dbReference type="CDD" id="cd00093">
    <property type="entry name" value="HTH_XRE"/>
    <property type="match status" value="1"/>
</dbReference>
<dbReference type="Gene3D" id="1.10.260.40">
    <property type="entry name" value="lambda repressor-like DNA-binding domains"/>
    <property type="match status" value="1"/>
</dbReference>
<evidence type="ECO:0000313" key="3">
    <source>
        <dbReference type="EMBL" id="SHE76301.1"/>
    </source>
</evidence>
<dbReference type="Pfam" id="PF01381">
    <property type="entry name" value="HTH_3"/>
    <property type="match status" value="1"/>
</dbReference>
<dbReference type="AlphaFoldDB" id="A0A1M4W4X0"/>
<evidence type="ECO:0000259" key="2">
    <source>
        <dbReference type="PROSITE" id="PS50943"/>
    </source>
</evidence>